<proteinExistence type="predicted"/>
<dbReference type="Proteomes" id="UP000254640">
    <property type="component" value="Unassembled WGS sequence"/>
</dbReference>
<sequence>MLKLVKSDGLNLFIPETSFIKEIIIKPFNFNEIECDFRRVLFWPDCVKNVTKMMLFVS</sequence>
<keyword evidence="2" id="KW-1185">Reference proteome</keyword>
<dbReference type="AlphaFoldDB" id="A0A379AL22"/>
<evidence type="ECO:0000313" key="1">
    <source>
        <dbReference type="EMBL" id="SUB18516.1"/>
    </source>
</evidence>
<protein>
    <submittedName>
        <fullName evidence="1">Uncharacterized protein</fullName>
    </submittedName>
</protein>
<gene>
    <name evidence="1" type="ORF">NCTC9381_04476</name>
</gene>
<organism evidence="1 2">
    <name type="scientific">Enterobacter agglomerans</name>
    <name type="common">Erwinia herbicola</name>
    <name type="synonym">Pantoea agglomerans</name>
    <dbReference type="NCBI Taxonomy" id="549"/>
    <lineage>
        <taxon>Bacteria</taxon>
        <taxon>Pseudomonadati</taxon>
        <taxon>Pseudomonadota</taxon>
        <taxon>Gammaproteobacteria</taxon>
        <taxon>Enterobacterales</taxon>
        <taxon>Erwiniaceae</taxon>
        <taxon>Pantoea</taxon>
        <taxon>Pantoea agglomerans group</taxon>
    </lineage>
</organism>
<name>A0A379AL22_ENTAG</name>
<dbReference type="EMBL" id="UGSO01000001">
    <property type="protein sequence ID" value="SUB18516.1"/>
    <property type="molecule type" value="Genomic_DNA"/>
</dbReference>
<evidence type="ECO:0000313" key="2">
    <source>
        <dbReference type="Proteomes" id="UP000254640"/>
    </source>
</evidence>
<accession>A0A379AL22</accession>
<reference evidence="1 2" key="1">
    <citation type="submission" date="2018-06" db="EMBL/GenBank/DDBJ databases">
        <authorList>
            <consortium name="Pathogen Informatics"/>
            <person name="Doyle S."/>
        </authorList>
    </citation>
    <scope>NUCLEOTIDE SEQUENCE [LARGE SCALE GENOMIC DNA]</scope>
    <source>
        <strain evidence="1 2">NCTC9381</strain>
    </source>
</reference>